<feature type="transmembrane region" description="Helical" evidence="10">
    <location>
        <begin position="79"/>
        <end position="98"/>
    </location>
</feature>
<dbReference type="GO" id="GO:1902600">
    <property type="term" value="P:proton transmembrane transport"/>
    <property type="evidence" value="ECO:0007669"/>
    <property type="project" value="InterPro"/>
</dbReference>
<feature type="transmembrane region" description="Helical" evidence="10">
    <location>
        <begin position="385"/>
        <end position="405"/>
    </location>
</feature>
<dbReference type="GO" id="GO:0015297">
    <property type="term" value="F:antiporter activity"/>
    <property type="evidence" value="ECO:0007669"/>
    <property type="project" value="UniProtKB-KW"/>
</dbReference>
<dbReference type="GO" id="GO:0008324">
    <property type="term" value="F:monoatomic cation transmembrane transporter activity"/>
    <property type="evidence" value="ECO:0007669"/>
    <property type="project" value="InterPro"/>
</dbReference>
<evidence type="ECO:0000259" key="12">
    <source>
        <dbReference type="PROSITE" id="PS51202"/>
    </source>
</evidence>
<feature type="transmembrane region" description="Helical" evidence="10">
    <location>
        <begin position="299"/>
        <end position="317"/>
    </location>
</feature>
<reference evidence="13 14" key="1">
    <citation type="journal article" date="2011" name="J. Bacteriol.">
        <title>Complete genome sequence of Burkholderia rhizoxinica, an endosymbiont of Rhizopus microsporus.</title>
        <authorList>
            <person name="Lackner G."/>
            <person name="Moebius N."/>
            <person name="Partida-Martinez L."/>
            <person name="Hertweck C."/>
        </authorList>
    </citation>
    <scope>NUCLEOTIDE SEQUENCE [LARGE SCALE GENOMIC DNA]</scope>
    <source>
        <strain evidence="14">DSM 19002 / CIP 109453 / HKI 454</strain>
    </source>
</reference>
<dbReference type="Gene3D" id="3.40.50.720">
    <property type="entry name" value="NAD(P)-binding Rossmann-like Domain"/>
    <property type="match status" value="1"/>
</dbReference>
<dbReference type="SUPFAM" id="SSF116726">
    <property type="entry name" value="TrkA C-terminal domain-like"/>
    <property type="match status" value="1"/>
</dbReference>
<dbReference type="PROSITE" id="PS51201">
    <property type="entry name" value="RCK_N"/>
    <property type="match status" value="1"/>
</dbReference>
<keyword evidence="3" id="KW-0050">Antiport</keyword>
<feature type="transmembrane region" description="Helical" evidence="10">
    <location>
        <begin position="32"/>
        <end position="50"/>
    </location>
</feature>
<keyword evidence="4" id="KW-0633">Potassium transport</keyword>
<accession>E5ALU5</accession>
<protein>
    <submittedName>
        <fullName evidence="13">Potassium/proton antiporter rosB</fullName>
    </submittedName>
</protein>
<keyword evidence="9 10" id="KW-0472">Membrane</keyword>
<evidence type="ECO:0000256" key="6">
    <source>
        <dbReference type="ARBA" id="ARBA00022958"/>
    </source>
</evidence>
<evidence type="ECO:0000256" key="1">
    <source>
        <dbReference type="ARBA" id="ARBA00004141"/>
    </source>
</evidence>
<evidence type="ECO:0000256" key="7">
    <source>
        <dbReference type="ARBA" id="ARBA00022989"/>
    </source>
</evidence>
<sequence length="692" mass="75447">MCAGRYRPALLTSMPTTERTDARARMTSPLQLTLFLLLAAVAGVVIFRMLNLPPMLGYLSVGMLVGPHALGMVSDSERVQYLAEFGVVFLMFSIGLEFSIAKLRSMRTIVFGLGLSQVLATIALAVLAGLATRAWLHISWQASVAFGGTLAMSSTAIVSKLLAERLELESAHGRNIFGILLFQDLAVVPLLLVIGALGADPKGLAIALGWAAIKTAVVLTILLLVGQRFMTRWFNVVVRRRSQELFMLNVLLMTLGAAFITETFGLSQALGAFIAGMLISETPYRHQVEEDIKPFRDVLLGLFFITTGMLFDPRVLWQHPLMVLLFLVGPLLLKAALVTGLARLFGAMPGVAMRTGLALAQAGEFGFVLLNLIREQRLVSDELMQMILAAMLLSMLGAPFVINAMDRIVLRLSSTEWIMQSLQMTRIVTQSIKQQGHVIICGYGRNGQNLARMLEHEGLSYVALDLDPDRVSAAATAGEQVVFGDAGRRESLLAAGIHRAAALAITYANTPSALKVLHNIHELEPTLPVIVRTVDDADLDRLLAAGATEVIPEIVEGSLMLASHTLVLVGVPMRRVLRRVEQLRDKRYSLLRGYFHGADDRDEDGIEQVRLQSVPIDESADAVGQSLDELGLFEMGIEVTAIRRHGIRGVEPDRATKLRARDIVVLRGLPDALALAEERLLRARRGAATQPA</sequence>
<dbReference type="PANTHER" id="PTHR46157">
    <property type="entry name" value="K(+) EFFLUX ANTIPORTER 3, CHLOROPLASTIC"/>
    <property type="match status" value="1"/>
</dbReference>
<dbReference type="PANTHER" id="PTHR46157:SF4">
    <property type="entry name" value="K(+) EFFLUX ANTIPORTER 3, CHLOROPLASTIC"/>
    <property type="match status" value="1"/>
</dbReference>
<dbReference type="eggNOG" id="COG1226">
    <property type="taxonomic scope" value="Bacteria"/>
</dbReference>
<dbReference type="Gene3D" id="1.20.1530.20">
    <property type="match status" value="1"/>
</dbReference>
<evidence type="ECO:0000313" key="13">
    <source>
        <dbReference type="EMBL" id="CBW76116.1"/>
    </source>
</evidence>
<dbReference type="InterPro" id="IPR036291">
    <property type="entry name" value="NAD(P)-bd_dom_sf"/>
</dbReference>
<dbReference type="InterPro" id="IPR006037">
    <property type="entry name" value="RCK_C"/>
</dbReference>
<feature type="transmembrane region" description="Helical" evidence="10">
    <location>
        <begin position="204"/>
        <end position="225"/>
    </location>
</feature>
<dbReference type="HOGENOM" id="CLU_005126_9_0_4"/>
<comment type="subcellular location">
    <subcellularLocation>
        <location evidence="1">Membrane</location>
        <topology evidence="1">Multi-pass membrane protein</topology>
    </subcellularLocation>
</comment>
<dbReference type="Pfam" id="PF02080">
    <property type="entry name" value="TrkA_C"/>
    <property type="match status" value="1"/>
</dbReference>
<dbReference type="AlphaFoldDB" id="E5ALU5"/>
<dbReference type="KEGG" id="brh:RBRH_02130"/>
<dbReference type="InterPro" id="IPR003148">
    <property type="entry name" value="RCK_N"/>
</dbReference>
<name>E5ALU5_MYCRK</name>
<evidence type="ECO:0000313" key="14">
    <source>
        <dbReference type="Proteomes" id="UP000007437"/>
    </source>
</evidence>
<feature type="domain" description="RCK C-terminal" evidence="12">
    <location>
        <begin position="599"/>
        <end position="682"/>
    </location>
</feature>
<dbReference type="Proteomes" id="UP000007437">
    <property type="component" value="Chromosome"/>
</dbReference>
<evidence type="ECO:0000256" key="10">
    <source>
        <dbReference type="SAM" id="Phobius"/>
    </source>
</evidence>
<feature type="transmembrane region" description="Helical" evidence="10">
    <location>
        <begin position="351"/>
        <end position="373"/>
    </location>
</feature>
<feature type="transmembrane region" description="Helical" evidence="10">
    <location>
        <begin position="175"/>
        <end position="198"/>
    </location>
</feature>
<feature type="transmembrane region" description="Helical" evidence="10">
    <location>
        <begin position="110"/>
        <end position="132"/>
    </location>
</feature>
<evidence type="ECO:0000256" key="8">
    <source>
        <dbReference type="ARBA" id="ARBA00023065"/>
    </source>
</evidence>
<keyword evidence="5 10" id="KW-0812">Transmembrane</keyword>
<proteinExistence type="predicted"/>
<evidence type="ECO:0000256" key="3">
    <source>
        <dbReference type="ARBA" id="ARBA00022449"/>
    </source>
</evidence>
<dbReference type="InterPro" id="IPR036721">
    <property type="entry name" value="RCK_C_sf"/>
</dbReference>
<keyword evidence="7 10" id="KW-1133">Transmembrane helix</keyword>
<dbReference type="PROSITE" id="PS51202">
    <property type="entry name" value="RCK_C"/>
    <property type="match status" value="1"/>
</dbReference>
<gene>
    <name evidence="13" type="ordered locus">RBRH_02130</name>
</gene>
<keyword evidence="2" id="KW-0813">Transport</keyword>
<evidence type="ECO:0000256" key="5">
    <source>
        <dbReference type="ARBA" id="ARBA00022692"/>
    </source>
</evidence>
<organism evidence="13 14">
    <name type="scientific">Mycetohabitans rhizoxinica (strain DSM 19002 / CIP 109453 / HKI 454)</name>
    <name type="common">Paraburkholderia rhizoxinica</name>
    <dbReference type="NCBI Taxonomy" id="882378"/>
    <lineage>
        <taxon>Bacteria</taxon>
        <taxon>Pseudomonadati</taxon>
        <taxon>Pseudomonadota</taxon>
        <taxon>Betaproteobacteria</taxon>
        <taxon>Burkholderiales</taxon>
        <taxon>Burkholderiaceae</taxon>
        <taxon>Mycetohabitans</taxon>
    </lineage>
</organism>
<keyword evidence="8" id="KW-0406">Ion transport</keyword>
<dbReference type="Gene3D" id="3.30.70.1450">
    <property type="entry name" value="Regulator of K+ conductance, C-terminal domain"/>
    <property type="match status" value="1"/>
</dbReference>
<evidence type="ECO:0000256" key="9">
    <source>
        <dbReference type="ARBA" id="ARBA00023136"/>
    </source>
</evidence>
<feature type="domain" description="RCK N-terminal" evidence="11">
    <location>
        <begin position="435"/>
        <end position="552"/>
    </location>
</feature>
<feature type="transmembrane region" description="Helical" evidence="10">
    <location>
        <begin position="246"/>
        <end position="279"/>
    </location>
</feature>
<dbReference type="GO" id="GO:0006813">
    <property type="term" value="P:potassium ion transport"/>
    <property type="evidence" value="ECO:0007669"/>
    <property type="project" value="UniProtKB-KW"/>
</dbReference>
<dbReference type="InterPro" id="IPR038770">
    <property type="entry name" value="Na+/solute_symporter_sf"/>
</dbReference>
<feature type="transmembrane region" description="Helical" evidence="10">
    <location>
        <begin position="138"/>
        <end position="163"/>
    </location>
</feature>
<dbReference type="eggNOG" id="COG0475">
    <property type="taxonomic scope" value="Bacteria"/>
</dbReference>
<dbReference type="SUPFAM" id="SSF51735">
    <property type="entry name" value="NAD(P)-binding Rossmann-fold domains"/>
    <property type="match status" value="1"/>
</dbReference>
<dbReference type="EMBL" id="FR687359">
    <property type="protein sequence ID" value="CBW76116.1"/>
    <property type="molecule type" value="Genomic_DNA"/>
</dbReference>
<dbReference type="Pfam" id="PF02254">
    <property type="entry name" value="TrkA_N"/>
    <property type="match status" value="1"/>
</dbReference>
<evidence type="ECO:0000259" key="11">
    <source>
        <dbReference type="PROSITE" id="PS51201"/>
    </source>
</evidence>
<dbReference type="STRING" id="882378.RBRH_02130"/>
<feature type="transmembrane region" description="Helical" evidence="10">
    <location>
        <begin position="324"/>
        <end position="345"/>
    </location>
</feature>
<keyword evidence="6" id="KW-0630">Potassium</keyword>
<dbReference type="GO" id="GO:0005886">
    <property type="term" value="C:plasma membrane"/>
    <property type="evidence" value="ECO:0007669"/>
    <property type="project" value="TreeGrafter"/>
</dbReference>
<evidence type="ECO:0000256" key="2">
    <source>
        <dbReference type="ARBA" id="ARBA00022448"/>
    </source>
</evidence>
<dbReference type="InterPro" id="IPR006153">
    <property type="entry name" value="Cation/H_exchanger_TM"/>
</dbReference>
<evidence type="ECO:0000256" key="4">
    <source>
        <dbReference type="ARBA" id="ARBA00022538"/>
    </source>
</evidence>
<dbReference type="Pfam" id="PF00999">
    <property type="entry name" value="Na_H_Exchanger"/>
    <property type="match status" value="1"/>
</dbReference>